<dbReference type="InParanoid" id="K1QMA1"/>
<dbReference type="InterPro" id="IPR006201">
    <property type="entry name" value="Neur_channel"/>
</dbReference>
<dbReference type="GO" id="GO:0004888">
    <property type="term" value="F:transmembrane signaling receptor activity"/>
    <property type="evidence" value="ECO:0007669"/>
    <property type="project" value="InterPro"/>
</dbReference>
<comment type="similarity">
    <text evidence="5">Belongs to the ligand-gated ion channel (TC 1.A.9) family.</text>
</comment>
<dbReference type="InterPro" id="IPR006029">
    <property type="entry name" value="Neurotrans-gated_channel_TM"/>
</dbReference>
<comment type="subcellular location">
    <subcellularLocation>
        <location evidence="1">Membrane</location>
        <topology evidence="1">Multi-pass membrane protein</topology>
    </subcellularLocation>
</comment>
<feature type="transmembrane region" description="Helical" evidence="5">
    <location>
        <begin position="336"/>
        <end position="355"/>
    </location>
</feature>
<evidence type="ECO:0000259" key="6">
    <source>
        <dbReference type="Pfam" id="PF02931"/>
    </source>
</evidence>
<evidence type="ECO:0000256" key="3">
    <source>
        <dbReference type="ARBA" id="ARBA00022989"/>
    </source>
</evidence>
<evidence type="ECO:0000256" key="5">
    <source>
        <dbReference type="RuleBase" id="RU000687"/>
    </source>
</evidence>
<name>K1QMA1_MAGGI</name>
<feature type="domain" description="Neurotransmitter-gated ion-channel ligand-binding" evidence="6">
    <location>
        <begin position="8"/>
        <end position="144"/>
    </location>
</feature>
<dbReference type="SUPFAM" id="SSF63712">
    <property type="entry name" value="Nicotinic receptor ligand binding domain-like"/>
    <property type="match status" value="1"/>
</dbReference>
<evidence type="ECO:0000313" key="8">
    <source>
        <dbReference type="EMBL" id="EKC22776.1"/>
    </source>
</evidence>
<dbReference type="PRINTS" id="PR00252">
    <property type="entry name" value="NRIONCHANNEL"/>
</dbReference>
<proteinExistence type="inferred from homology"/>
<organism evidence="8">
    <name type="scientific">Magallana gigas</name>
    <name type="common">Pacific oyster</name>
    <name type="synonym">Crassostrea gigas</name>
    <dbReference type="NCBI Taxonomy" id="29159"/>
    <lineage>
        <taxon>Eukaryota</taxon>
        <taxon>Metazoa</taxon>
        <taxon>Spiralia</taxon>
        <taxon>Lophotrochozoa</taxon>
        <taxon>Mollusca</taxon>
        <taxon>Bivalvia</taxon>
        <taxon>Autobranchia</taxon>
        <taxon>Pteriomorphia</taxon>
        <taxon>Ostreida</taxon>
        <taxon>Ostreoidea</taxon>
        <taxon>Ostreidae</taxon>
        <taxon>Magallana</taxon>
    </lineage>
</organism>
<dbReference type="AlphaFoldDB" id="K1QMA1"/>
<keyword evidence="8" id="KW-0675">Receptor</keyword>
<feature type="domain" description="Neurotransmitter-gated ion-channel transmembrane" evidence="7">
    <location>
        <begin position="152"/>
        <end position="317"/>
    </location>
</feature>
<feature type="transmembrane region" description="Helical" evidence="5">
    <location>
        <begin position="204"/>
        <end position="231"/>
    </location>
</feature>
<dbReference type="PROSITE" id="PS00236">
    <property type="entry name" value="NEUROTR_ION_CHANNEL"/>
    <property type="match status" value="1"/>
</dbReference>
<gene>
    <name evidence="8" type="ORF">CGI_10001495</name>
</gene>
<dbReference type="Pfam" id="PF02932">
    <property type="entry name" value="Neur_chan_memb"/>
    <property type="match status" value="1"/>
</dbReference>
<dbReference type="InterPro" id="IPR018000">
    <property type="entry name" value="Neurotransmitter_ion_chnl_CS"/>
</dbReference>
<reference evidence="8" key="1">
    <citation type="journal article" date="2012" name="Nature">
        <title>The oyster genome reveals stress adaptation and complexity of shell formation.</title>
        <authorList>
            <person name="Zhang G."/>
            <person name="Fang X."/>
            <person name="Guo X."/>
            <person name="Li L."/>
            <person name="Luo R."/>
            <person name="Xu F."/>
            <person name="Yang P."/>
            <person name="Zhang L."/>
            <person name="Wang X."/>
            <person name="Qi H."/>
            <person name="Xiong Z."/>
            <person name="Que H."/>
            <person name="Xie Y."/>
            <person name="Holland P.W."/>
            <person name="Paps J."/>
            <person name="Zhu Y."/>
            <person name="Wu F."/>
            <person name="Chen Y."/>
            <person name="Wang J."/>
            <person name="Peng C."/>
            <person name="Meng J."/>
            <person name="Yang L."/>
            <person name="Liu J."/>
            <person name="Wen B."/>
            <person name="Zhang N."/>
            <person name="Huang Z."/>
            <person name="Zhu Q."/>
            <person name="Feng Y."/>
            <person name="Mount A."/>
            <person name="Hedgecock D."/>
            <person name="Xu Z."/>
            <person name="Liu Y."/>
            <person name="Domazet-Loso T."/>
            <person name="Du Y."/>
            <person name="Sun X."/>
            <person name="Zhang S."/>
            <person name="Liu B."/>
            <person name="Cheng P."/>
            <person name="Jiang X."/>
            <person name="Li J."/>
            <person name="Fan D."/>
            <person name="Wang W."/>
            <person name="Fu W."/>
            <person name="Wang T."/>
            <person name="Wang B."/>
            <person name="Zhang J."/>
            <person name="Peng Z."/>
            <person name="Li Y."/>
            <person name="Li N."/>
            <person name="Wang J."/>
            <person name="Chen M."/>
            <person name="He Y."/>
            <person name="Tan F."/>
            <person name="Song X."/>
            <person name="Zheng Q."/>
            <person name="Huang R."/>
            <person name="Yang H."/>
            <person name="Du X."/>
            <person name="Chen L."/>
            <person name="Yang M."/>
            <person name="Gaffney P.M."/>
            <person name="Wang S."/>
            <person name="Luo L."/>
            <person name="She Z."/>
            <person name="Ming Y."/>
            <person name="Huang W."/>
            <person name="Zhang S."/>
            <person name="Huang B."/>
            <person name="Zhang Y."/>
            <person name="Qu T."/>
            <person name="Ni P."/>
            <person name="Miao G."/>
            <person name="Wang J."/>
            <person name="Wang Q."/>
            <person name="Steinberg C.E."/>
            <person name="Wang H."/>
            <person name="Li N."/>
            <person name="Qian L."/>
            <person name="Zhang G."/>
            <person name="Li Y."/>
            <person name="Yang H."/>
            <person name="Liu X."/>
            <person name="Wang J."/>
            <person name="Yin Y."/>
            <person name="Wang J."/>
        </authorList>
    </citation>
    <scope>NUCLEOTIDE SEQUENCE [LARGE SCALE GENOMIC DNA]</scope>
    <source>
        <strain evidence="8">05x7-T-G4-1.051#20</strain>
    </source>
</reference>
<dbReference type="Gene3D" id="2.70.170.10">
    <property type="entry name" value="Neurotransmitter-gated ion-channel ligand-binding domain"/>
    <property type="match status" value="1"/>
</dbReference>
<dbReference type="InterPro" id="IPR036734">
    <property type="entry name" value="Neur_chan_lig-bd_sf"/>
</dbReference>
<dbReference type="CDD" id="cd18989">
    <property type="entry name" value="LGIC_ECD_cation"/>
    <property type="match status" value="1"/>
</dbReference>
<dbReference type="GO" id="GO:0016020">
    <property type="term" value="C:membrane"/>
    <property type="evidence" value="ECO:0007669"/>
    <property type="project" value="UniProtKB-SubCell"/>
</dbReference>
<evidence type="ECO:0000256" key="2">
    <source>
        <dbReference type="ARBA" id="ARBA00022692"/>
    </source>
</evidence>
<keyword evidence="5" id="KW-0407">Ion channel</keyword>
<keyword evidence="5" id="KW-0813">Transport</keyword>
<dbReference type="CDD" id="cd19051">
    <property type="entry name" value="LGIC_TM_cation"/>
    <property type="match status" value="1"/>
</dbReference>
<dbReference type="GO" id="GO:0005230">
    <property type="term" value="F:extracellular ligand-gated monoatomic ion channel activity"/>
    <property type="evidence" value="ECO:0007669"/>
    <property type="project" value="InterPro"/>
</dbReference>
<dbReference type="HOGENOM" id="CLU_018074_0_1_1"/>
<dbReference type="InterPro" id="IPR006202">
    <property type="entry name" value="Neur_chan_lig-bd"/>
</dbReference>
<dbReference type="InterPro" id="IPR038050">
    <property type="entry name" value="Neuro_actylchol_rec"/>
</dbReference>
<keyword evidence="4 5" id="KW-0472">Membrane</keyword>
<keyword evidence="3 5" id="KW-1133">Transmembrane helix</keyword>
<feature type="transmembrane region" description="Helical" evidence="5">
    <location>
        <begin position="145"/>
        <end position="169"/>
    </location>
</feature>
<sequence length="360" mass="41236">MWVTAFPRPVQNITVKQEKVWTPTIMVRHPVKKRTKFGIDENMAVVRETGEVILTIDDYLETVCNFDVTHFPFDQQTCDIEFMPWIYESHAVDFQQMHSDVGMKFYSENGMWEVLGSEASVVYYTNHRSTYAALKYSIKLKRQPGYFILSIFVPVIMLMLLNSVVFILPTDSGERVGYAITCLLALAVFLTLTSDVLPKTSNPLSILSCFLMLLVLVSALICLLTIISLWLCHKNDKTHMPFILKKFTYFMRCRNRKIRAKNGDTNMIVVNSSTEKSDSGNMNNFEDGGRRVSMKSTKRQITNLQSYEKQPIEMETKEDKYRDVGWKQFSEVFDTVGFILTISVTGTLGFLYVTIAGGNL</sequence>
<evidence type="ECO:0000259" key="7">
    <source>
        <dbReference type="Pfam" id="PF02932"/>
    </source>
</evidence>
<evidence type="ECO:0000256" key="1">
    <source>
        <dbReference type="ARBA" id="ARBA00004141"/>
    </source>
</evidence>
<accession>K1QMA1</accession>
<dbReference type="EMBL" id="JH817634">
    <property type="protein sequence ID" value="EKC22776.1"/>
    <property type="molecule type" value="Genomic_DNA"/>
</dbReference>
<evidence type="ECO:0000256" key="4">
    <source>
        <dbReference type="ARBA" id="ARBA00023136"/>
    </source>
</evidence>
<dbReference type="InterPro" id="IPR036719">
    <property type="entry name" value="Neuro-gated_channel_TM_sf"/>
</dbReference>
<keyword evidence="2 5" id="KW-0812">Transmembrane</keyword>
<dbReference type="SUPFAM" id="SSF90112">
    <property type="entry name" value="Neurotransmitter-gated ion-channel transmembrane pore"/>
    <property type="match status" value="1"/>
</dbReference>
<dbReference type="PANTHER" id="PTHR18945">
    <property type="entry name" value="NEUROTRANSMITTER GATED ION CHANNEL"/>
    <property type="match status" value="1"/>
</dbReference>
<protein>
    <submittedName>
        <fullName evidence="8">Neuronal acetylcholine receptor subunit non-alpha-2</fullName>
    </submittedName>
</protein>
<keyword evidence="5" id="KW-0406">Ion transport</keyword>
<feature type="transmembrane region" description="Helical" evidence="5">
    <location>
        <begin position="175"/>
        <end position="192"/>
    </location>
</feature>
<dbReference type="Pfam" id="PF02931">
    <property type="entry name" value="Neur_chan_LBD"/>
    <property type="match status" value="1"/>
</dbReference>
<dbReference type="Gene3D" id="1.20.58.390">
    <property type="entry name" value="Neurotransmitter-gated ion-channel transmembrane domain"/>
    <property type="match status" value="1"/>
</dbReference>